<comment type="caution">
    <text evidence="6">The sequence shown here is derived from an EMBL/GenBank/DDBJ whole genome shotgun (WGS) entry which is preliminary data.</text>
</comment>
<keyword evidence="3" id="KW-1133">Transmembrane helix</keyword>
<dbReference type="Gene3D" id="2.40.50.100">
    <property type="match status" value="1"/>
</dbReference>
<dbReference type="InterPro" id="IPR050739">
    <property type="entry name" value="MFP"/>
</dbReference>
<dbReference type="PANTHER" id="PTHR30386">
    <property type="entry name" value="MEMBRANE FUSION SUBUNIT OF EMRAB-TOLC MULTIDRUG EFFLUX PUMP"/>
    <property type="match status" value="1"/>
</dbReference>
<dbReference type="SUPFAM" id="SSF111369">
    <property type="entry name" value="HlyD-like secretion proteins"/>
    <property type="match status" value="2"/>
</dbReference>
<dbReference type="InterPro" id="IPR058625">
    <property type="entry name" value="MdtA-like_BSH"/>
</dbReference>
<dbReference type="EMBL" id="JALHLF010000144">
    <property type="protein sequence ID" value="MCJ2184768.1"/>
    <property type="molecule type" value="Genomic_DNA"/>
</dbReference>
<keyword evidence="7" id="KW-1185">Reference proteome</keyword>
<gene>
    <name evidence="6" type="ORF">MTR62_19040</name>
</gene>
<dbReference type="Proteomes" id="UP001162881">
    <property type="component" value="Unassembled WGS sequence"/>
</dbReference>
<feature type="transmembrane region" description="Helical" evidence="3">
    <location>
        <begin position="40"/>
        <end position="57"/>
    </location>
</feature>
<dbReference type="PANTHER" id="PTHR30386:SF24">
    <property type="entry name" value="MULTIDRUG RESISTANCE EFFLUX PUMP"/>
    <property type="match status" value="1"/>
</dbReference>
<feature type="domain" description="Multidrug resistance protein MdtA-like barrel-sandwich hybrid" evidence="4">
    <location>
        <begin position="79"/>
        <end position="274"/>
    </location>
</feature>
<feature type="coiled-coil region" evidence="1">
    <location>
        <begin position="111"/>
        <end position="232"/>
    </location>
</feature>
<evidence type="ECO:0000256" key="3">
    <source>
        <dbReference type="SAM" id="Phobius"/>
    </source>
</evidence>
<accession>A0ABT0BI75</accession>
<evidence type="ECO:0000313" key="6">
    <source>
        <dbReference type="EMBL" id="MCJ2184768.1"/>
    </source>
</evidence>
<evidence type="ECO:0000256" key="1">
    <source>
        <dbReference type="SAM" id="Coils"/>
    </source>
</evidence>
<organism evidence="6 7">
    <name type="scientific">Novosphingobium organovorum</name>
    <dbReference type="NCBI Taxonomy" id="2930092"/>
    <lineage>
        <taxon>Bacteria</taxon>
        <taxon>Pseudomonadati</taxon>
        <taxon>Pseudomonadota</taxon>
        <taxon>Alphaproteobacteria</taxon>
        <taxon>Sphingomonadales</taxon>
        <taxon>Sphingomonadaceae</taxon>
        <taxon>Novosphingobium</taxon>
    </lineage>
</organism>
<proteinExistence type="predicted"/>
<keyword evidence="3" id="KW-0812">Transmembrane</keyword>
<dbReference type="Gene3D" id="2.40.30.170">
    <property type="match status" value="1"/>
</dbReference>
<dbReference type="RefSeq" id="WP_244023914.1">
    <property type="nucleotide sequence ID" value="NZ_JALHLF010000144.1"/>
</dbReference>
<dbReference type="Pfam" id="PF25917">
    <property type="entry name" value="BSH_RND"/>
    <property type="match status" value="1"/>
</dbReference>
<keyword evidence="3" id="KW-0472">Membrane</keyword>
<evidence type="ECO:0000256" key="2">
    <source>
        <dbReference type="SAM" id="MobiDB-lite"/>
    </source>
</evidence>
<keyword evidence="1" id="KW-0175">Coiled coil</keyword>
<feature type="region of interest" description="Disordered" evidence="2">
    <location>
        <begin position="1"/>
        <end position="29"/>
    </location>
</feature>
<reference evidence="6" key="1">
    <citation type="submission" date="2022-03" db="EMBL/GenBank/DDBJ databases">
        <title>Identification of a novel bacterium isolated from mangrove sediments.</title>
        <authorList>
            <person name="Pan X."/>
        </authorList>
    </citation>
    <scope>NUCLEOTIDE SEQUENCE</scope>
    <source>
        <strain evidence="6">B1949</strain>
    </source>
</reference>
<name>A0ABT0BI75_9SPHN</name>
<feature type="domain" description="p-hydroxybenzoic acid efflux pump subunit AaeA-like beta-barrel" evidence="5">
    <location>
        <begin position="279"/>
        <end position="371"/>
    </location>
</feature>
<dbReference type="Gene3D" id="1.10.287.470">
    <property type="entry name" value="Helix hairpin bin"/>
    <property type="match status" value="1"/>
</dbReference>
<evidence type="ECO:0000259" key="5">
    <source>
        <dbReference type="Pfam" id="PF25963"/>
    </source>
</evidence>
<evidence type="ECO:0000313" key="7">
    <source>
        <dbReference type="Proteomes" id="UP001162881"/>
    </source>
</evidence>
<dbReference type="Pfam" id="PF25963">
    <property type="entry name" value="Beta-barrel_AAEA"/>
    <property type="match status" value="1"/>
</dbReference>
<dbReference type="InterPro" id="IPR058634">
    <property type="entry name" value="AaeA-lik-b-barrel"/>
</dbReference>
<evidence type="ECO:0000259" key="4">
    <source>
        <dbReference type="Pfam" id="PF25917"/>
    </source>
</evidence>
<sequence length="396" mass="42117">MESDRTGQGPQDEPMQDNSSVEAAAPDAKRKGLSATAKRNLLIGLILIVIGVGVWFARYKTYGQYFQETDDAQIQADAVAIAPKVSGYVKEVLVQDNQDVEAGTPLVRIDARDYDAKVAQAQAQIAQANAAMENAKASISEQKAAIEQAQAQLASARAKAAHDTAEVARYTPLVASGAERKDQLDQLRLAARQSAEQVRQQQAALVLQQRRVATMEAQVRQAEAQGQGAKAQLDAADVDRGATLVTAPMKGRVGDKTVQTGQFVQAGTRLMSVVPLTKLYVTANFKETQLALMRPGQPAKIAVDALGGTEIDGRVESLSPGTGAQFSILPPENATGNFTKIVQRVPVRLAIEAPASARKLLVPGLSVTVTVDTRSAKGDLGKIEDDQKAIEAKQGN</sequence>
<protein>
    <submittedName>
        <fullName evidence="6">HlyD family secretion protein</fullName>
    </submittedName>
</protein>